<dbReference type="Gramene" id="KJB74801">
    <property type="protein sequence ID" value="KJB74801"/>
    <property type="gene ID" value="B456_012G008400"/>
</dbReference>
<dbReference type="EMBL" id="CM001751">
    <property type="protein sequence ID" value="KJB74801.1"/>
    <property type="molecule type" value="Genomic_DNA"/>
</dbReference>
<evidence type="ECO:0000313" key="2">
    <source>
        <dbReference type="Proteomes" id="UP000032304"/>
    </source>
</evidence>
<keyword evidence="2" id="KW-1185">Reference proteome</keyword>
<evidence type="ECO:0000313" key="1">
    <source>
        <dbReference type="EMBL" id="KJB74801.1"/>
    </source>
</evidence>
<sequence length="86" mass="10102">MFILCYKFIPYPWNRFSIITLFHSSYHARSVPLAPIHQDFTPQMCSLSPQNPLIFPPILPCLLPLIYMNTKDYPYAFLTLSLFDKC</sequence>
<dbReference type="OMA" id="PLIYMNT"/>
<accession>A0A0D2V017</accession>
<protein>
    <submittedName>
        <fullName evidence="1">Uncharacterized protein</fullName>
    </submittedName>
</protein>
<name>A0A0D2V017_GOSRA</name>
<proteinExistence type="predicted"/>
<organism evidence="1 2">
    <name type="scientific">Gossypium raimondii</name>
    <name type="common">Peruvian cotton</name>
    <name type="synonym">Gossypium klotzschianum subsp. raimondii</name>
    <dbReference type="NCBI Taxonomy" id="29730"/>
    <lineage>
        <taxon>Eukaryota</taxon>
        <taxon>Viridiplantae</taxon>
        <taxon>Streptophyta</taxon>
        <taxon>Embryophyta</taxon>
        <taxon>Tracheophyta</taxon>
        <taxon>Spermatophyta</taxon>
        <taxon>Magnoliopsida</taxon>
        <taxon>eudicotyledons</taxon>
        <taxon>Gunneridae</taxon>
        <taxon>Pentapetalae</taxon>
        <taxon>rosids</taxon>
        <taxon>malvids</taxon>
        <taxon>Malvales</taxon>
        <taxon>Malvaceae</taxon>
        <taxon>Malvoideae</taxon>
        <taxon>Gossypium</taxon>
    </lineage>
</organism>
<dbReference type="AlphaFoldDB" id="A0A0D2V017"/>
<reference evidence="1 2" key="1">
    <citation type="journal article" date="2012" name="Nature">
        <title>Repeated polyploidization of Gossypium genomes and the evolution of spinnable cotton fibres.</title>
        <authorList>
            <person name="Paterson A.H."/>
            <person name="Wendel J.F."/>
            <person name="Gundlach H."/>
            <person name="Guo H."/>
            <person name="Jenkins J."/>
            <person name="Jin D."/>
            <person name="Llewellyn D."/>
            <person name="Showmaker K.C."/>
            <person name="Shu S."/>
            <person name="Udall J."/>
            <person name="Yoo M.J."/>
            <person name="Byers R."/>
            <person name="Chen W."/>
            <person name="Doron-Faigenboim A."/>
            <person name="Duke M.V."/>
            <person name="Gong L."/>
            <person name="Grimwood J."/>
            <person name="Grover C."/>
            <person name="Grupp K."/>
            <person name="Hu G."/>
            <person name="Lee T.H."/>
            <person name="Li J."/>
            <person name="Lin L."/>
            <person name="Liu T."/>
            <person name="Marler B.S."/>
            <person name="Page J.T."/>
            <person name="Roberts A.W."/>
            <person name="Romanel E."/>
            <person name="Sanders W.S."/>
            <person name="Szadkowski E."/>
            <person name="Tan X."/>
            <person name="Tang H."/>
            <person name="Xu C."/>
            <person name="Wang J."/>
            <person name="Wang Z."/>
            <person name="Zhang D."/>
            <person name="Zhang L."/>
            <person name="Ashrafi H."/>
            <person name="Bedon F."/>
            <person name="Bowers J.E."/>
            <person name="Brubaker C.L."/>
            <person name="Chee P.W."/>
            <person name="Das S."/>
            <person name="Gingle A.R."/>
            <person name="Haigler C.H."/>
            <person name="Harker D."/>
            <person name="Hoffmann L.V."/>
            <person name="Hovav R."/>
            <person name="Jones D.C."/>
            <person name="Lemke C."/>
            <person name="Mansoor S."/>
            <person name="ur Rahman M."/>
            <person name="Rainville L.N."/>
            <person name="Rambani A."/>
            <person name="Reddy U.K."/>
            <person name="Rong J.K."/>
            <person name="Saranga Y."/>
            <person name="Scheffler B.E."/>
            <person name="Scheffler J.A."/>
            <person name="Stelly D.M."/>
            <person name="Triplett B.A."/>
            <person name="Van Deynze A."/>
            <person name="Vaslin M.F."/>
            <person name="Waghmare V.N."/>
            <person name="Walford S.A."/>
            <person name="Wright R.J."/>
            <person name="Zaki E.A."/>
            <person name="Zhang T."/>
            <person name="Dennis E.S."/>
            <person name="Mayer K.F."/>
            <person name="Peterson D.G."/>
            <person name="Rokhsar D.S."/>
            <person name="Wang X."/>
            <person name="Schmutz J."/>
        </authorList>
    </citation>
    <scope>NUCLEOTIDE SEQUENCE [LARGE SCALE GENOMIC DNA]</scope>
</reference>
<dbReference type="Proteomes" id="UP000032304">
    <property type="component" value="Chromosome 12"/>
</dbReference>
<gene>
    <name evidence="1" type="ORF">B456_012G008400</name>
</gene>